<dbReference type="GO" id="GO:0008270">
    <property type="term" value="F:zinc ion binding"/>
    <property type="evidence" value="ECO:0007669"/>
    <property type="project" value="UniProtKB-KW"/>
</dbReference>
<accession>A0A0N5D1R0</accession>
<evidence type="ECO:0000313" key="9">
    <source>
        <dbReference type="WBParaSite" id="TCLT_0000679601-mRNA-1"/>
    </source>
</evidence>
<dbReference type="OrthoDB" id="5873825at2759"/>
<evidence type="ECO:0000256" key="1">
    <source>
        <dbReference type="ARBA" id="ARBA00022723"/>
    </source>
</evidence>
<evidence type="ECO:0000313" key="7">
    <source>
        <dbReference type="EMBL" id="VDN04175.1"/>
    </source>
</evidence>
<evidence type="ECO:0000313" key="8">
    <source>
        <dbReference type="Proteomes" id="UP000276776"/>
    </source>
</evidence>
<evidence type="ECO:0000256" key="2">
    <source>
        <dbReference type="ARBA" id="ARBA00022771"/>
    </source>
</evidence>
<protein>
    <submittedName>
        <fullName evidence="9">BED-type domain-containing protein</fullName>
    </submittedName>
</protein>
<dbReference type="Proteomes" id="UP000276776">
    <property type="component" value="Unassembled WGS sequence"/>
</dbReference>
<dbReference type="InterPro" id="IPR036236">
    <property type="entry name" value="Znf_C2H2_sf"/>
</dbReference>
<keyword evidence="8" id="KW-1185">Reference proteome</keyword>
<evidence type="ECO:0000259" key="6">
    <source>
        <dbReference type="PROSITE" id="PS50808"/>
    </source>
</evidence>
<dbReference type="GO" id="GO:0006357">
    <property type="term" value="P:regulation of transcription by RNA polymerase II"/>
    <property type="evidence" value="ECO:0007669"/>
    <property type="project" value="TreeGrafter"/>
</dbReference>
<gene>
    <name evidence="7" type="ORF">TCLT_LOCUS6785</name>
</gene>
<dbReference type="PANTHER" id="PTHR34396:SF25">
    <property type="entry name" value="BOUNDARY ELEMENT ASSOCIATED FACTOR"/>
    <property type="match status" value="1"/>
</dbReference>
<reference evidence="7 8" key="2">
    <citation type="submission" date="2018-11" db="EMBL/GenBank/DDBJ databases">
        <authorList>
            <consortium name="Pathogen Informatics"/>
        </authorList>
    </citation>
    <scope>NUCLEOTIDE SEQUENCE [LARGE SCALE GENOMIC DNA]</scope>
</reference>
<dbReference type="GO" id="GO:1990837">
    <property type="term" value="F:sequence-specific double-stranded DNA binding"/>
    <property type="evidence" value="ECO:0007669"/>
    <property type="project" value="TreeGrafter"/>
</dbReference>
<dbReference type="WBParaSite" id="TCLT_0000679601-mRNA-1">
    <property type="protein sequence ID" value="TCLT_0000679601-mRNA-1"/>
    <property type="gene ID" value="TCLT_0000679601"/>
</dbReference>
<keyword evidence="3" id="KW-0862">Zinc</keyword>
<sequence length="879" mass="96441">MINDEFVKSSTLEYEDCDMEVENVNESGVNSSAAVKKESDSNNCNEVKEDGEVKASTSSSNLFFNELFESTAQRHKGCRESKILETSIANLKKKLQIQDETDFESDISMNEPCGVQINEKLRRLRKKLGQNYVAVNSSKVGSIAAWHREPLDISSRTTNTNAFDMENCLHHDDEVELQGQTAVERSLAAMSKSKCSTSSRNSVNDIDDEEDGGELKSDAIMERIFGESNVTLSAALRRKRQRRNPVWTYFVVEEGLATCKYCNYCTKSVFSTNLKVHLRTHHRDLFEEVIKAEEGLQEHNTVQNSLWITDSTTSAATPKTPYMHHVTTTALPALGSSDTSSSANLNSNAMSNGTSTLSNAAVLLGILNQGTGFQPDSTVSVAATAANNSSTFSARIPALPTSQSMMDFPKALPEMQIPVNCLKPSSDLTLNLPDFLKVISEAAAKSATTASLNSAKMLTNDGSDAVEKLKSESKTSQSSSPTCNITCSNNKMDKNASQASSQSAMVLKRRRLRRHPVWRFFKDVGDGSKTVKCVNCSFSTSSPFSTNLKMHLKAHHKSDYRLILILESRQRLEEGISPIPESGQSSQSVGKRTSTEDPNISSADEEQIEAKRRSLSASTGHFEDDRFKSMTNTERVKAMIEMAAASHTPTSVNLSEYNADFTNFDEINKKSVFGSEDTSSNLVDTNLLARLGLVKSEAFQPKPPLQNKFLNTQTVNAENVIRSHLTSPSSLSVALDTTKSVRTVSKRLPTGEVVKVRQTRKNVDKTIVHLAVTTSVAAAATATISTTKPIVPSRDFSVAATADEGLAGIRAARDIALAKFLFQANAFHLLELPEFKQFVDSLNPAYEIPQSDYLKRLLQSSAGDHDLSPEHLLDLDIEK</sequence>
<feature type="compositionally biased region" description="Polar residues" evidence="5">
    <location>
        <begin position="582"/>
        <end position="602"/>
    </location>
</feature>
<dbReference type="SUPFAM" id="SSF57667">
    <property type="entry name" value="beta-beta-alpha zinc fingers"/>
    <property type="match status" value="2"/>
</dbReference>
<organism evidence="9">
    <name type="scientific">Thelazia callipaeda</name>
    <name type="common">Oriental eyeworm</name>
    <name type="synonym">Parasitic nematode</name>
    <dbReference type="NCBI Taxonomy" id="103827"/>
    <lineage>
        <taxon>Eukaryota</taxon>
        <taxon>Metazoa</taxon>
        <taxon>Ecdysozoa</taxon>
        <taxon>Nematoda</taxon>
        <taxon>Chromadorea</taxon>
        <taxon>Rhabditida</taxon>
        <taxon>Spirurina</taxon>
        <taxon>Spiruromorpha</taxon>
        <taxon>Thelazioidea</taxon>
        <taxon>Thelaziidae</taxon>
        <taxon>Thelazia</taxon>
    </lineage>
</organism>
<feature type="domain" description="BED-type" evidence="6">
    <location>
        <begin position="241"/>
        <end position="289"/>
    </location>
</feature>
<dbReference type="PANTHER" id="PTHR34396">
    <property type="entry name" value="OS03G0264950 PROTEIN-RELATED"/>
    <property type="match status" value="1"/>
</dbReference>
<feature type="region of interest" description="Disordered" evidence="5">
    <location>
        <begin position="28"/>
        <end position="53"/>
    </location>
</feature>
<reference evidence="9" key="1">
    <citation type="submission" date="2017-02" db="UniProtKB">
        <authorList>
            <consortium name="WormBaseParasite"/>
        </authorList>
    </citation>
    <scope>IDENTIFICATION</scope>
</reference>
<keyword evidence="1" id="KW-0479">Metal-binding</keyword>
<keyword evidence="2 4" id="KW-0863">Zinc-finger</keyword>
<feature type="region of interest" description="Disordered" evidence="5">
    <location>
        <begin position="576"/>
        <end position="622"/>
    </location>
</feature>
<dbReference type="GO" id="GO:0005634">
    <property type="term" value="C:nucleus"/>
    <property type="evidence" value="ECO:0007669"/>
    <property type="project" value="TreeGrafter"/>
</dbReference>
<dbReference type="PROSITE" id="PS50808">
    <property type="entry name" value="ZF_BED"/>
    <property type="match status" value="2"/>
</dbReference>
<dbReference type="STRING" id="103827.A0A0N5D1R0"/>
<proteinExistence type="predicted"/>
<evidence type="ECO:0000256" key="4">
    <source>
        <dbReference type="PROSITE-ProRule" id="PRU00027"/>
    </source>
</evidence>
<feature type="domain" description="BED-type" evidence="6">
    <location>
        <begin position="512"/>
        <end position="563"/>
    </location>
</feature>
<evidence type="ECO:0000256" key="5">
    <source>
        <dbReference type="SAM" id="MobiDB-lite"/>
    </source>
</evidence>
<evidence type="ECO:0000256" key="3">
    <source>
        <dbReference type="ARBA" id="ARBA00022833"/>
    </source>
</evidence>
<dbReference type="AlphaFoldDB" id="A0A0N5D1R0"/>
<feature type="compositionally biased region" description="Basic and acidic residues" evidence="5">
    <location>
        <begin position="35"/>
        <end position="53"/>
    </location>
</feature>
<dbReference type="OMA" id="PVWRFFK"/>
<name>A0A0N5D1R0_THECL</name>
<dbReference type="InterPro" id="IPR003656">
    <property type="entry name" value="Znf_BED"/>
</dbReference>
<dbReference type="InterPro" id="IPR053031">
    <property type="entry name" value="Cuticle_assoc_protein"/>
</dbReference>
<dbReference type="EMBL" id="UYYF01004445">
    <property type="protein sequence ID" value="VDN04175.1"/>
    <property type="molecule type" value="Genomic_DNA"/>
</dbReference>